<dbReference type="AlphaFoldDB" id="A9UR95"/>
<dbReference type="GO" id="GO:0016616">
    <property type="term" value="F:oxidoreductase activity, acting on the CH-OH group of donors, NAD or NADP as acceptor"/>
    <property type="evidence" value="ECO:0007669"/>
    <property type="project" value="InterPro"/>
</dbReference>
<accession>A9UR95</accession>
<evidence type="ECO:0000259" key="1">
    <source>
        <dbReference type="Pfam" id="PF01073"/>
    </source>
</evidence>
<reference evidence="2 3" key="1">
    <citation type="journal article" date="2008" name="Nature">
        <title>The genome of the choanoflagellate Monosiga brevicollis and the origin of metazoans.</title>
        <authorList>
            <consortium name="JGI Sequencing"/>
            <person name="King N."/>
            <person name="Westbrook M.J."/>
            <person name="Young S.L."/>
            <person name="Kuo A."/>
            <person name="Abedin M."/>
            <person name="Chapman J."/>
            <person name="Fairclough S."/>
            <person name="Hellsten U."/>
            <person name="Isogai Y."/>
            <person name="Letunic I."/>
            <person name="Marr M."/>
            <person name="Pincus D."/>
            <person name="Putnam N."/>
            <person name="Rokas A."/>
            <person name="Wright K.J."/>
            <person name="Zuzow R."/>
            <person name="Dirks W."/>
            <person name="Good M."/>
            <person name="Goodstein D."/>
            <person name="Lemons D."/>
            <person name="Li W."/>
            <person name="Lyons J.B."/>
            <person name="Morris A."/>
            <person name="Nichols S."/>
            <person name="Richter D.J."/>
            <person name="Salamov A."/>
            <person name="Bork P."/>
            <person name="Lim W.A."/>
            <person name="Manning G."/>
            <person name="Miller W.T."/>
            <person name="McGinnis W."/>
            <person name="Shapiro H."/>
            <person name="Tjian R."/>
            <person name="Grigoriev I.V."/>
            <person name="Rokhsar D."/>
        </authorList>
    </citation>
    <scope>NUCLEOTIDE SEQUENCE [LARGE SCALE GENOMIC DNA]</scope>
    <source>
        <strain evidence="3">MX1 / ATCC 50154</strain>
    </source>
</reference>
<protein>
    <recommendedName>
        <fullName evidence="1">3-beta hydroxysteroid dehydrogenase/isomerase domain-containing protein</fullName>
    </recommendedName>
</protein>
<dbReference type="Pfam" id="PF01073">
    <property type="entry name" value="3Beta_HSD"/>
    <property type="match status" value="2"/>
</dbReference>
<proteinExistence type="predicted"/>
<dbReference type="InterPro" id="IPR036291">
    <property type="entry name" value="NAD(P)-bd_dom_sf"/>
</dbReference>
<dbReference type="KEGG" id="mbr:MONBRDRAFT_5991"/>
<dbReference type="SUPFAM" id="SSF51735">
    <property type="entry name" value="NAD(P)-binding Rossmann-fold domains"/>
    <property type="match status" value="1"/>
</dbReference>
<evidence type="ECO:0000313" key="3">
    <source>
        <dbReference type="Proteomes" id="UP000001357"/>
    </source>
</evidence>
<name>A9UR95_MONBE</name>
<dbReference type="EMBL" id="CH991544">
    <property type="protein sequence ID" value="EDQ92203.1"/>
    <property type="molecule type" value="Genomic_DNA"/>
</dbReference>
<gene>
    <name evidence="2" type="ORF">MONBRDRAFT_5991</name>
</gene>
<feature type="domain" description="3-beta hydroxysteroid dehydrogenase/isomerase" evidence="1">
    <location>
        <begin position="5"/>
        <end position="114"/>
    </location>
</feature>
<organism evidence="2 3">
    <name type="scientific">Monosiga brevicollis</name>
    <name type="common">Choanoflagellate</name>
    <dbReference type="NCBI Taxonomy" id="81824"/>
    <lineage>
        <taxon>Eukaryota</taxon>
        <taxon>Choanoflagellata</taxon>
        <taxon>Craspedida</taxon>
        <taxon>Salpingoecidae</taxon>
        <taxon>Monosiga</taxon>
    </lineage>
</organism>
<evidence type="ECO:0000313" key="2">
    <source>
        <dbReference type="EMBL" id="EDQ92203.1"/>
    </source>
</evidence>
<dbReference type="GeneID" id="5888749"/>
<dbReference type="InParanoid" id="A9UR95"/>
<sequence>MAIVVVTGGAGFLGGHLVKLLADGPRPDGFGDVAEVRVVDLVAPNLHRLGTDTAHAPRSQVGDTLTIASRTTLAGVQNQDRVTHRVGSVADATFVTEALTGATLVFHCAAIVDWGQRPREVLEEADPYHMPNILKAVLDGQLVLRMGSPAVRFQHTYVGNAAWAHLVAAKALLQNASVGGTTYIITDEPAVNF</sequence>
<feature type="domain" description="3-beta hydroxysteroid dehydrogenase/isomerase" evidence="1">
    <location>
        <begin position="117"/>
        <end position="189"/>
    </location>
</feature>
<dbReference type="InterPro" id="IPR002225">
    <property type="entry name" value="3Beta_OHSteriod_DH/Estase"/>
</dbReference>
<dbReference type="GO" id="GO:0006694">
    <property type="term" value="P:steroid biosynthetic process"/>
    <property type="evidence" value="ECO:0007669"/>
    <property type="project" value="InterPro"/>
</dbReference>
<dbReference type="Proteomes" id="UP000001357">
    <property type="component" value="Unassembled WGS sequence"/>
</dbReference>
<keyword evidence="3" id="KW-1185">Reference proteome</keyword>
<feature type="non-terminal residue" evidence="2">
    <location>
        <position position="193"/>
    </location>
</feature>
<dbReference type="RefSeq" id="XP_001743489.1">
    <property type="nucleotide sequence ID" value="XM_001743437.1"/>
</dbReference>
<dbReference type="Gene3D" id="3.40.50.720">
    <property type="entry name" value="NAD(P)-binding Rossmann-like Domain"/>
    <property type="match status" value="1"/>
</dbReference>